<organism evidence="3 5">
    <name type="scientific">Halarchaeum rubridurum</name>
    <dbReference type="NCBI Taxonomy" id="489911"/>
    <lineage>
        <taxon>Archaea</taxon>
        <taxon>Methanobacteriati</taxon>
        <taxon>Methanobacteriota</taxon>
        <taxon>Stenosarchaea group</taxon>
        <taxon>Halobacteria</taxon>
        <taxon>Halobacteriales</taxon>
        <taxon>Halobacteriaceae</taxon>
    </lineage>
</organism>
<dbReference type="Pfam" id="PF13460">
    <property type="entry name" value="NAD_binding_10"/>
    <property type="match status" value="1"/>
</dbReference>
<reference evidence="4" key="3">
    <citation type="submission" date="2021-03" db="EMBL/GenBank/DDBJ databases">
        <title>Genomic Encyclopedia of Type Strains, Phase IV (KMG-IV): sequencing the most valuable type-strain genomes for metagenomic binning, comparative biology and taxonomic classification.</title>
        <authorList>
            <person name="Goeker M."/>
        </authorList>
    </citation>
    <scope>NUCLEOTIDE SEQUENCE</scope>
    <source>
        <strain evidence="4">DSM 22443</strain>
    </source>
</reference>
<feature type="domain" description="NAD(P)-binding" evidence="2">
    <location>
        <begin position="7"/>
        <end position="157"/>
    </location>
</feature>
<evidence type="ECO:0000313" key="5">
    <source>
        <dbReference type="Proteomes" id="UP000614609"/>
    </source>
</evidence>
<sequence>MRVLVTGATGFVGGHLVPALVEAGHDVRALVRDPARYDPPAGVDVAVGDLLDRTTLDDALAECDAAYYLVHSMGAGDAFAERDRTAARNFAAAADAAGVSRVVYLGGLGADGDDLSAHLRSRREVEGVLRDADADLTVLRAAIVVGAGSTGFDVVRQLAKRLPVMVTPKWVRTPCQPVAVADVVAYLVGVLDAPATAGETYEIGGPEVLTYEAMLERTAALMGRRLRVIPVPILSPTLSAYWIDLVTDAPKSVVRPLVRGLKNPVVADDTAIREHVPVLLTPFDEAVRDALLAAGETPATHGGRAGEESGDERRDA</sequence>
<accession>A0A830FXD9</accession>
<evidence type="ECO:0000313" key="4">
    <source>
        <dbReference type="EMBL" id="MBP1954327.1"/>
    </source>
</evidence>
<dbReference type="EMBL" id="BMOO01000001">
    <property type="protein sequence ID" value="GGM59098.1"/>
    <property type="molecule type" value="Genomic_DNA"/>
</dbReference>
<proteinExistence type="predicted"/>
<reference evidence="3" key="2">
    <citation type="submission" date="2020-09" db="EMBL/GenBank/DDBJ databases">
        <authorList>
            <person name="Sun Q."/>
            <person name="Ohkuma M."/>
        </authorList>
    </citation>
    <scope>NUCLEOTIDE SEQUENCE</scope>
    <source>
        <strain evidence="3">JCM 16108</strain>
    </source>
</reference>
<evidence type="ECO:0000259" key="2">
    <source>
        <dbReference type="Pfam" id="PF13460"/>
    </source>
</evidence>
<dbReference type="Proteomes" id="UP000765891">
    <property type="component" value="Unassembled WGS sequence"/>
</dbReference>
<dbReference type="PANTHER" id="PTHR48079">
    <property type="entry name" value="PROTEIN YEEZ"/>
    <property type="match status" value="1"/>
</dbReference>
<name>A0A830FXD9_9EURY</name>
<dbReference type="AlphaFoldDB" id="A0A830FXD9"/>
<dbReference type="SUPFAM" id="SSF51735">
    <property type="entry name" value="NAD(P)-binding Rossmann-fold domains"/>
    <property type="match status" value="1"/>
</dbReference>
<reference evidence="3" key="1">
    <citation type="journal article" date="2014" name="Int. J. Syst. Evol. Microbiol.">
        <title>Complete genome sequence of Corynebacterium casei LMG S-19264T (=DSM 44701T), isolated from a smear-ripened cheese.</title>
        <authorList>
            <consortium name="US DOE Joint Genome Institute (JGI-PGF)"/>
            <person name="Walter F."/>
            <person name="Albersmeier A."/>
            <person name="Kalinowski J."/>
            <person name="Ruckert C."/>
        </authorList>
    </citation>
    <scope>NUCLEOTIDE SEQUENCE</scope>
    <source>
        <strain evidence="3">JCM 16108</strain>
    </source>
</reference>
<dbReference type="GO" id="GO:0004029">
    <property type="term" value="F:aldehyde dehydrogenase (NAD+) activity"/>
    <property type="evidence" value="ECO:0007669"/>
    <property type="project" value="TreeGrafter"/>
</dbReference>
<dbReference type="EMBL" id="JAGGKO010000001">
    <property type="protein sequence ID" value="MBP1954327.1"/>
    <property type="molecule type" value="Genomic_DNA"/>
</dbReference>
<comment type="caution">
    <text evidence="3">The sequence shown here is derived from an EMBL/GenBank/DDBJ whole genome shotgun (WGS) entry which is preliminary data.</text>
</comment>
<dbReference type="GO" id="GO:0005737">
    <property type="term" value="C:cytoplasm"/>
    <property type="evidence" value="ECO:0007669"/>
    <property type="project" value="TreeGrafter"/>
</dbReference>
<dbReference type="OrthoDB" id="358920at2157"/>
<keyword evidence="5" id="KW-1185">Reference proteome</keyword>
<protein>
    <submittedName>
        <fullName evidence="3">NADH-binding protein</fullName>
    </submittedName>
</protein>
<evidence type="ECO:0000313" key="3">
    <source>
        <dbReference type="EMBL" id="GGM59098.1"/>
    </source>
</evidence>
<feature type="compositionally biased region" description="Basic and acidic residues" evidence="1">
    <location>
        <begin position="304"/>
        <end position="316"/>
    </location>
</feature>
<evidence type="ECO:0000256" key="1">
    <source>
        <dbReference type="SAM" id="MobiDB-lite"/>
    </source>
</evidence>
<dbReference type="Proteomes" id="UP000614609">
    <property type="component" value="Unassembled WGS sequence"/>
</dbReference>
<dbReference type="PANTHER" id="PTHR48079:SF6">
    <property type="entry name" value="NAD(P)-BINDING DOMAIN-CONTAINING PROTEIN-RELATED"/>
    <property type="match status" value="1"/>
</dbReference>
<dbReference type="InterPro" id="IPR016040">
    <property type="entry name" value="NAD(P)-bd_dom"/>
</dbReference>
<dbReference type="InterPro" id="IPR036291">
    <property type="entry name" value="NAD(P)-bd_dom_sf"/>
</dbReference>
<gene>
    <name evidence="3" type="ORF">GCM10009017_06610</name>
    <name evidence="4" type="ORF">J2752_001208</name>
</gene>
<dbReference type="InterPro" id="IPR051783">
    <property type="entry name" value="NAD(P)-dependent_oxidoreduct"/>
</dbReference>
<dbReference type="Gene3D" id="3.40.50.720">
    <property type="entry name" value="NAD(P)-binding Rossmann-like Domain"/>
    <property type="match status" value="1"/>
</dbReference>
<dbReference type="RefSeq" id="WP_188869796.1">
    <property type="nucleotide sequence ID" value="NZ_BMOO01000001.1"/>
</dbReference>
<feature type="region of interest" description="Disordered" evidence="1">
    <location>
        <begin position="294"/>
        <end position="316"/>
    </location>
</feature>